<dbReference type="PANTHER" id="PTHR43252:SF6">
    <property type="entry name" value="NEGATIVE TRANSCRIPTION REGULATOR PADR"/>
    <property type="match status" value="1"/>
</dbReference>
<feature type="domain" description="Transcription regulator PadR C-terminal" evidence="2">
    <location>
        <begin position="96"/>
        <end position="188"/>
    </location>
</feature>
<dbReference type="KEGG" id="ssm:Spirs_0292"/>
<name>E1RAF7_SEDSS</name>
<dbReference type="Gene3D" id="1.10.10.10">
    <property type="entry name" value="Winged helix-like DNA-binding domain superfamily/Winged helix DNA-binding domain"/>
    <property type="match status" value="1"/>
</dbReference>
<evidence type="ECO:0000259" key="2">
    <source>
        <dbReference type="Pfam" id="PF10400"/>
    </source>
</evidence>
<accession>E1RAF7</accession>
<dbReference type="RefSeq" id="WP_013252912.1">
    <property type="nucleotide sequence ID" value="NC_014364.1"/>
</dbReference>
<proteinExistence type="predicted"/>
<dbReference type="Pfam" id="PF10400">
    <property type="entry name" value="Vir_act_alpha_C"/>
    <property type="match status" value="1"/>
</dbReference>
<gene>
    <name evidence="3" type="ordered locus">Spirs_0292</name>
</gene>
<dbReference type="EMBL" id="CP002116">
    <property type="protein sequence ID" value="ADK79448.1"/>
    <property type="molecule type" value="Genomic_DNA"/>
</dbReference>
<keyword evidence="4" id="KW-1185">Reference proteome</keyword>
<dbReference type="SUPFAM" id="SSF46785">
    <property type="entry name" value="Winged helix' DNA-binding domain"/>
    <property type="match status" value="1"/>
</dbReference>
<evidence type="ECO:0000259" key="1">
    <source>
        <dbReference type="Pfam" id="PF03551"/>
    </source>
</evidence>
<sequence length="197" mass="22846">MARTNKTQYAILGMLNYQPMSGYDIKKISDHSIGHFWNENYGNIYPVLKRMMREGLVTMDIQQGGSAPPRKVYTITAKGRQFFLDWLAGSPERQILREELLLQLFFGQWISPNIIEDKLHNESAFCSAMIKNLQQIKAHLEEDHGKNLPEQSVGTFAAGRPYWKMTVEFGLRYYQGIREWCDASLHELSQIDKGEKR</sequence>
<dbReference type="PANTHER" id="PTHR43252">
    <property type="entry name" value="TRANSCRIPTIONAL REGULATOR YQJI"/>
    <property type="match status" value="1"/>
</dbReference>
<organism evidence="3 4">
    <name type="scientific">Sediminispirochaeta smaragdinae (strain DSM 11293 / JCM 15392 / SEBR 4228)</name>
    <name type="common">Spirochaeta smaragdinae</name>
    <dbReference type="NCBI Taxonomy" id="573413"/>
    <lineage>
        <taxon>Bacteria</taxon>
        <taxon>Pseudomonadati</taxon>
        <taxon>Spirochaetota</taxon>
        <taxon>Spirochaetia</taxon>
        <taxon>Spirochaetales</taxon>
        <taxon>Spirochaetaceae</taxon>
        <taxon>Sediminispirochaeta</taxon>
    </lineage>
</organism>
<dbReference type="InterPro" id="IPR005149">
    <property type="entry name" value="Tscrpt_reg_PadR_N"/>
</dbReference>
<reference evidence="3 4" key="1">
    <citation type="journal article" date="2010" name="Stand. Genomic Sci.">
        <title>Complete genome sequence of Spirochaeta smaragdinae type strain (SEBR 4228).</title>
        <authorList>
            <person name="Mavromatis K."/>
            <person name="Yasawong M."/>
            <person name="Chertkov O."/>
            <person name="Lapidus A."/>
            <person name="Lucas S."/>
            <person name="Nolan M."/>
            <person name="Del Rio T.G."/>
            <person name="Tice H."/>
            <person name="Cheng J.F."/>
            <person name="Pitluck S."/>
            <person name="Liolios K."/>
            <person name="Ivanova N."/>
            <person name="Tapia R."/>
            <person name="Han C."/>
            <person name="Bruce D."/>
            <person name="Goodwin L."/>
            <person name="Pati A."/>
            <person name="Chen A."/>
            <person name="Palaniappan K."/>
            <person name="Land M."/>
            <person name="Hauser L."/>
            <person name="Chang Y.J."/>
            <person name="Jeffries C.D."/>
            <person name="Detter J.C."/>
            <person name="Rohde M."/>
            <person name="Brambilla E."/>
            <person name="Spring S."/>
            <person name="Goker M."/>
            <person name="Sikorski J."/>
            <person name="Woyke T."/>
            <person name="Bristow J."/>
            <person name="Eisen J.A."/>
            <person name="Markowitz V."/>
            <person name="Hugenholtz P."/>
            <person name="Klenk H.P."/>
            <person name="Kyrpides N.C."/>
        </authorList>
    </citation>
    <scope>NUCLEOTIDE SEQUENCE [LARGE SCALE GENOMIC DNA]</scope>
    <source>
        <strain evidence="4">DSM 11293 / JCM 15392 / SEBR 4228</strain>
    </source>
</reference>
<dbReference type="HOGENOM" id="CLU_089258_1_0_12"/>
<dbReference type="OrthoDB" id="9783723at2"/>
<dbReference type="STRING" id="573413.Spirs_0292"/>
<dbReference type="Gene3D" id="6.10.140.190">
    <property type="match status" value="1"/>
</dbReference>
<dbReference type="AlphaFoldDB" id="E1RAF7"/>
<dbReference type="Pfam" id="PF03551">
    <property type="entry name" value="PadR"/>
    <property type="match status" value="1"/>
</dbReference>
<feature type="domain" description="Transcription regulator PadR N-terminal" evidence="1">
    <location>
        <begin position="11"/>
        <end position="82"/>
    </location>
</feature>
<protein>
    <submittedName>
        <fullName evidence="3">Transcriptional regulator, PadR-like family</fullName>
    </submittedName>
</protein>
<dbReference type="eggNOG" id="COG1695">
    <property type="taxonomic scope" value="Bacteria"/>
</dbReference>
<dbReference type="InterPro" id="IPR018309">
    <property type="entry name" value="Tscrpt_reg_PadR_C"/>
</dbReference>
<dbReference type="InterPro" id="IPR036390">
    <property type="entry name" value="WH_DNA-bd_sf"/>
</dbReference>
<evidence type="ECO:0000313" key="3">
    <source>
        <dbReference type="EMBL" id="ADK79448.1"/>
    </source>
</evidence>
<dbReference type="InterPro" id="IPR036388">
    <property type="entry name" value="WH-like_DNA-bd_sf"/>
</dbReference>
<evidence type="ECO:0000313" key="4">
    <source>
        <dbReference type="Proteomes" id="UP000002318"/>
    </source>
</evidence>
<dbReference type="Proteomes" id="UP000002318">
    <property type="component" value="Chromosome"/>
</dbReference>